<dbReference type="InterPro" id="IPR002921">
    <property type="entry name" value="Fungal_lipase-type"/>
</dbReference>
<dbReference type="InterPro" id="IPR029058">
    <property type="entry name" value="AB_hydrolase_fold"/>
</dbReference>
<dbReference type="InterPro" id="IPR051218">
    <property type="entry name" value="Sec_MonoDiacylglyc_Lipase"/>
</dbReference>
<gene>
    <name evidence="2" type="ORF">AAA083_01915</name>
</gene>
<reference evidence="2 3" key="1">
    <citation type="submission" date="2024-04" db="EMBL/GenBank/DDBJ databases">
        <title>Human intestinal bacterial collection.</title>
        <authorList>
            <person name="Pauvert C."/>
            <person name="Hitch T.C.A."/>
            <person name="Clavel T."/>
        </authorList>
    </citation>
    <scope>NUCLEOTIDE SEQUENCE [LARGE SCALE GENOMIC DNA]</scope>
    <source>
        <strain evidence="2 3">CLA-KB-H42</strain>
    </source>
</reference>
<dbReference type="Gene3D" id="3.40.50.1820">
    <property type="entry name" value="alpha/beta hydrolase"/>
    <property type="match status" value="1"/>
</dbReference>
<dbReference type="SUPFAM" id="SSF53474">
    <property type="entry name" value="alpha/beta-Hydrolases"/>
    <property type="match status" value="1"/>
</dbReference>
<dbReference type="EMBL" id="JBBNOP010000001">
    <property type="protein sequence ID" value="MEQ3361727.1"/>
    <property type="molecule type" value="Genomic_DNA"/>
</dbReference>
<dbReference type="PANTHER" id="PTHR45856:SF24">
    <property type="entry name" value="FUNGAL LIPASE-LIKE DOMAIN-CONTAINING PROTEIN"/>
    <property type="match status" value="1"/>
</dbReference>
<dbReference type="RefSeq" id="WP_245874510.1">
    <property type="nucleotide sequence ID" value="NZ_JBBNOP010000001.1"/>
</dbReference>
<feature type="domain" description="Fungal lipase-type" evidence="1">
    <location>
        <begin position="223"/>
        <end position="327"/>
    </location>
</feature>
<dbReference type="Proteomes" id="UP001487305">
    <property type="component" value="Unassembled WGS sequence"/>
</dbReference>
<evidence type="ECO:0000313" key="3">
    <source>
        <dbReference type="Proteomes" id="UP001487305"/>
    </source>
</evidence>
<evidence type="ECO:0000259" key="1">
    <source>
        <dbReference type="Pfam" id="PF01764"/>
    </source>
</evidence>
<keyword evidence="3" id="KW-1185">Reference proteome</keyword>
<dbReference type="CDD" id="cd00519">
    <property type="entry name" value="Lipase_3"/>
    <property type="match status" value="1"/>
</dbReference>
<dbReference type="PANTHER" id="PTHR45856">
    <property type="entry name" value="ALPHA/BETA-HYDROLASES SUPERFAMILY PROTEIN"/>
    <property type="match status" value="1"/>
</dbReference>
<organism evidence="2 3">
    <name type="scientific">Raoultibacter massiliensis</name>
    <dbReference type="NCBI Taxonomy" id="1852371"/>
    <lineage>
        <taxon>Bacteria</taxon>
        <taxon>Bacillati</taxon>
        <taxon>Actinomycetota</taxon>
        <taxon>Coriobacteriia</taxon>
        <taxon>Eggerthellales</taxon>
        <taxon>Eggerthellaceae</taxon>
        <taxon>Raoultibacter</taxon>
    </lineage>
</organism>
<comment type="caution">
    <text evidence="2">The sequence shown here is derived from an EMBL/GenBank/DDBJ whole genome shotgun (WGS) entry which is preliminary data.</text>
</comment>
<protein>
    <submittedName>
        <fullName evidence="2">Lipase family protein</fullName>
        <ecNumber evidence="2">3.1.1.-</ecNumber>
    </submittedName>
</protein>
<accession>A0ABV1JCE9</accession>
<dbReference type="Pfam" id="PF01764">
    <property type="entry name" value="Lipase_3"/>
    <property type="match status" value="1"/>
</dbReference>
<name>A0ABV1JCE9_9ACTN</name>
<keyword evidence="2" id="KW-0378">Hydrolase</keyword>
<evidence type="ECO:0000313" key="2">
    <source>
        <dbReference type="EMBL" id="MEQ3361727.1"/>
    </source>
</evidence>
<proteinExistence type="predicted"/>
<dbReference type="EC" id="3.1.1.-" evidence="2"/>
<sequence length="440" mass="46328">MAIERVRAVARIVATACLCLALVSLFSVQMRYNAALVGFLPVPQANAYEEESAQQMQAGGRATVLASYCSEVVAANDAQNKSGLTSTALTFDDAWFANSSHEYNHGLATACAILSAVCNSESQFYGSIDGAVPYAEKTLGALGFENVRTESYALRSHPLDQVGAFFAGSHDVAAYAFASKTLPGEGVQPDQTLVFVGIRGSYGIEWLSNFKLVGDAGAGSDHWGFKMAESEVMNSLESYVDEIGADPAHTKILVAGHSRGGAIANLLAAELDDRSETDASLASADSVFTYTFASPSSTQAEGRANSAYGNIFNIVNPSDVVPALPSFSWGFGHYGTTVALPDPADEGFSSSYGAMQAAFLGNTGFENPCGTEDLERLDEFGAQVAQAIPSLEALMSPVGIASAIQTVAGLDPTTALSAHYPDTYIAWMQSIDPQKLSFSR</sequence>
<dbReference type="GO" id="GO:0016787">
    <property type="term" value="F:hydrolase activity"/>
    <property type="evidence" value="ECO:0007669"/>
    <property type="project" value="UniProtKB-KW"/>
</dbReference>